<feature type="transmembrane region" description="Helical" evidence="1">
    <location>
        <begin position="142"/>
        <end position="162"/>
    </location>
</feature>
<keyword evidence="3" id="KW-1185">Reference proteome</keyword>
<reference evidence="3" key="1">
    <citation type="submission" date="2015-01" db="EMBL/GenBank/DDBJ databases">
        <authorList>
            <person name="Aksoy S."/>
            <person name="Warren W."/>
            <person name="Wilson R.K."/>
        </authorList>
    </citation>
    <scope>NUCLEOTIDE SEQUENCE [LARGE SCALE GENOMIC DNA]</scope>
    <source>
        <strain evidence="3">IAEA</strain>
    </source>
</reference>
<evidence type="ECO:0000313" key="3">
    <source>
        <dbReference type="Proteomes" id="UP000092460"/>
    </source>
</evidence>
<protein>
    <submittedName>
        <fullName evidence="2">Uncharacterized protein</fullName>
    </submittedName>
</protein>
<name>A0A1B0AKS0_9MUSC</name>
<evidence type="ECO:0000256" key="1">
    <source>
        <dbReference type="SAM" id="Phobius"/>
    </source>
</evidence>
<dbReference type="EMBL" id="JXJN01027758">
    <property type="status" value="NOT_ANNOTATED_CDS"/>
    <property type="molecule type" value="Genomic_DNA"/>
</dbReference>
<reference evidence="2" key="2">
    <citation type="submission" date="2020-05" db="UniProtKB">
        <authorList>
            <consortium name="EnsemblMetazoa"/>
        </authorList>
    </citation>
    <scope>IDENTIFICATION</scope>
    <source>
        <strain evidence="2">IAEA</strain>
    </source>
</reference>
<dbReference type="AlphaFoldDB" id="A0A1B0AKS0"/>
<proteinExistence type="predicted"/>
<organism evidence="2 3">
    <name type="scientific">Glossina palpalis gambiensis</name>
    <dbReference type="NCBI Taxonomy" id="67801"/>
    <lineage>
        <taxon>Eukaryota</taxon>
        <taxon>Metazoa</taxon>
        <taxon>Ecdysozoa</taxon>
        <taxon>Arthropoda</taxon>
        <taxon>Hexapoda</taxon>
        <taxon>Insecta</taxon>
        <taxon>Pterygota</taxon>
        <taxon>Neoptera</taxon>
        <taxon>Endopterygota</taxon>
        <taxon>Diptera</taxon>
        <taxon>Brachycera</taxon>
        <taxon>Muscomorpha</taxon>
        <taxon>Hippoboscoidea</taxon>
        <taxon>Glossinidae</taxon>
        <taxon>Glossina</taxon>
    </lineage>
</organism>
<keyword evidence="1" id="KW-0812">Transmembrane</keyword>
<accession>A0A1B0AKS0</accession>
<dbReference type="VEuPathDB" id="VectorBase:GPPI000301"/>
<sequence length="163" mass="19725">MKVNIKVKIFDFLYDVKLRKILILVIARKERENESKKCFKRVKRKRYIPENSHCLEVNCRHSYESYAFPKLVWSSASIVYHIIMEVFVSALLVKVLSLWFYIELERYCSQQLNKRHIQKDAPGITPSFDDRHKLMIKANYKFYLIFTCLPFFYFTFVCNLIQF</sequence>
<dbReference type="Proteomes" id="UP000092460">
    <property type="component" value="Unassembled WGS sequence"/>
</dbReference>
<evidence type="ECO:0000313" key="2">
    <source>
        <dbReference type="EnsemblMetazoa" id="GPPI000301-PA"/>
    </source>
</evidence>
<keyword evidence="1" id="KW-0472">Membrane</keyword>
<feature type="transmembrane region" description="Helical" evidence="1">
    <location>
        <begin position="78"/>
        <end position="102"/>
    </location>
</feature>
<dbReference type="EnsemblMetazoa" id="GPPI000301-RA">
    <property type="protein sequence ID" value="GPPI000301-PA"/>
    <property type="gene ID" value="GPPI000301"/>
</dbReference>
<keyword evidence="1" id="KW-1133">Transmembrane helix</keyword>